<feature type="domain" description="HTH luxR-type" evidence="2">
    <location>
        <begin position="302"/>
        <end position="359"/>
    </location>
</feature>
<dbReference type="EMBL" id="NSJV01000348">
    <property type="protein sequence ID" value="PAU47642.1"/>
    <property type="molecule type" value="Genomic_DNA"/>
</dbReference>
<evidence type="ECO:0000256" key="1">
    <source>
        <dbReference type="SAM" id="MobiDB-lite"/>
    </source>
</evidence>
<dbReference type="AlphaFoldDB" id="A0A2A2D8K3"/>
<dbReference type="InterPro" id="IPR036388">
    <property type="entry name" value="WH-like_DNA-bd_sf"/>
</dbReference>
<evidence type="ECO:0000259" key="2">
    <source>
        <dbReference type="SMART" id="SM00421"/>
    </source>
</evidence>
<keyword evidence="4" id="KW-1185">Reference proteome</keyword>
<dbReference type="PANTHER" id="PTHR34293:SF1">
    <property type="entry name" value="HTH-TYPE TRANSCRIPTIONAL REGULATOR TRMBL2"/>
    <property type="match status" value="1"/>
</dbReference>
<accession>A0A2A2D8K3</accession>
<dbReference type="InterPro" id="IPR000792">
    <property type="entry name" value="Tscrpt_reg_LuxR_C"/>
</dbReference>
<feature type="region of interest" description="Disordered" evidence="1">
    <location>
        <begin position="271"/>
        <end position="304"/>
    </location>
</feature>
<evidence type="ECO:0000313" key="4">
    <source>
        <dbReference type="Proteomes" id="UP000218944"/>
    </source>
</evidence>
<proteinExistence type="predicted"/>
<dbReference type="PANTHER" id="PTHR34293">
    <property type="entry name" value="HTH-TYPE TRANSCRIPTIONAL REGULATOR TRMBL2"/>
    <property type="match status" value="1"/>
</dbReference>
<reference evidence="3 4" key="1">
    <citation type="submission" date="2017-08" db="EMBL/GenBank/DDBJ databases">
        <title>Genome sequence of Streptomyces albireticuli NRRL B-1670.</title>
        <authorList>
            <person name="Graham D.E."/>
            <person name="Mahan K.M."/>
            <person name="Klingeman D.M."/>
            <person name="Hettich R.L."/>
            <person name="Parry R.J."/>
            <person name="Spain J.C."/>
        </authorList>
    </citation>
    <scope>NUCLEOTIDE SEQUENCE [LARGE SCALE GENOMIC DNA]</scope>
    <source>
        <strain evidence="3 4">NRRL B-1670</strain>
    </source>
</reference>
<dbReference type="SMART" id="SM00421">
    <property type="entry name" value="HTH_LUXR"/>
    <property type="match status" value="1"/>
</dbReference>
<comment type="caution">
    <text evidence="3">The sequence shown here is derived from an EMBL/GenBank/DDBJ whole genome shotgun (WGS) entry which is preliminary data.</text>
</comment>
<dbReference type="GO" id="GO:0006355">
    <property type="term" value="P:regulation of DNA-templated transcription"/>
    <property type="evidence" value="ECO:0007669"/>
    <property type="project" value="InterPro"/>
</dbReference>
<dbReference type="GO" id="GO:0003677">
    <property type="term" value="F:DNA binding"/>
    <property type="evidence" value="ECO:0007669"/>
    <property type="project" value="InterPro"/>
</dbReference>
<evidence type="ECO:0000313" key="3">
    <source>
        <dbReference type="EMBL" id="PAU47642.1"/>
    </source>
</evidence>
<dbReference type="SUPFAM" id="SSF56024">
    <property type="entry name" value="Phospholipase D/nuclease"/>
    <property type="match status" value="1"/>
</dbReference>
<dbReference type="Gene3D" id="1.10.10.10">
    <property type="entry name" value="Winged helix-like DNA-binding domain superfamily/Winged helix DNA-binding domain"/>
    <property type="match status" value="1"/>
</dbReference>
<sequence length="373" mass="40612">MSEKNSSAGDQCGDRQRARALYELALEDISWHPETALKRFKWTKAALWKTASDLEGIGLFSRSSETPSGWIALPPQAAADNLLDTARSRMLDFYEDMTRTGVVMTDVLTQFKTIYMRQLEDHRLKVLDKQPEILATLERELLGAHSEVVLQGSGHIYTEALAPVCLSLLRRGIAVRIVVRSSTATLPQPAAKLRDLTAAGAEIRISPTLPISFALVDDSTAMFYAPPSRLTEDDAAGPRMVVAHSPLVNEVLRPVFDHYWNHSASVVFQGQKAAGRRGSGEPEPQESGPPAGAAAPAVSPAGRPRDKRQLALLRMLASGLTDQTISRHLGMHERTVRRKVAELAASLHAASRFQAGVNAAKAGWLDEDLDVAG</sequence>
<dbReference type="InterPro" id="IPR016032">
    <property type="entry name" value="Sig_transdc_resp-reg_C-effctor"/>
</dbReference>
<name>A0A2A2D8K3_9ACTN</name>
<organism evidence="3 4">
    <name type="scientific">Streptomyces albireticuli</name>
    <dbReference type="NCBI Taxonomy" id="1940"/>
    <lineage>
        <taxon>Bacteria</taxon>
        <taxon>Bacillati</taxon>
        <taxon>Actinomycetota</taxon>
        <taxon>Actinomycetes</taxon>
        <taxon>Kitasatosporales</taxon>
        <taxon>Streptomycetaceae</taxon>
        <taxon>Streptomyces</taxon>
    </lineage>
</organism>
<gene>
    <name evidence="3" type="ORF">CK936_17650</name>
</gene>
<protein>
    <recommendedName>
        <fullName evidence="2">HTH luxR-type domain-containing protein</fullName>
    </recommendedName>
</protein>
<feature type="compositionally biased region" description="Low complexity" evidence="1">
    <location>
        <begin position="281"/>
        <end position="302"/>
    </location>
</feature>
<dbReference type="SUPFAM" id="SSF46894">
    <property type="entry name" value="C-terminal effector domain of the bipartite response regulators"/>
    <property type="match status" value="1"/>
</dbReference>
<dbReference type="Proteomes" id="UP000218944">
    <property type="component" value="Unassembled WGS sequence"/>
</dbReference>
<dbReference type="Pfam" id="PF00196">
    <property type="entry name" value="GerE"/>
    <property type="match status" value="1"/>
</dbReference>
<dbReference type="InterPro" id="IPR051797">
    <property type="entry name" value="TrmB-like"/>
</dbReference>